<dbReference type="PANTHER" id="PTHR36156">
    <property type="entry name" value="SLR2101 PROTEIN"/>
    <property type="match status" value="1"/>
</dbReference>
<dbReference type="OrthoDB" id="713485at2"/>
<dbReference type="InterPro" id="IPR047142">
    <property type="entry name" value="OryJ/VirC-like"/>
</dbReference>
<comment type="caution">
    <text evidence="1">The sequence shown here is derived from an EMBL/GenBank/DDBJ whole genome shotgun (WGS) entry which is preliminary data.</text>
</comment>
<dbReference type="STRING" id="1210090.GCA_001613185_00234"/>
<keyword evidence="2" id="KW-1185">Reference proteome</keyword>
<dbReference type="EMBL" id="QNRE01000002">
    <property type="protein sequence ID" value="RBO93970.1"/>
    <property type="molecule type" value="Genomic_DNA"/>
</dbReference>
<protein>
    <recommendedName>
        <fullName evidence="3">Cupin domain</fullName>
    </recommendedName>
</protein>
<reference evidence="1 2" key="1">
    <citation type="submission" date="2018-06" db="EMBL/GenBank/DDBJ databases">
        <title>Genomic Encyclopedia of Type Strains, Phase IV (KMG-IV): sequencing the most valuable type-strain genomes for metagenomic binning, comparative biology and taxonomic classification.</title>
        <authorList>
            <person name="Goeker M."/>
        </authorList>
    </citation>
    <scope>NUCLEOTIDE SEQUENCE [LARGE SCALE GENOMIC DNA]</scope>
    <source>
        <strain evidence="1 2">DSM 44599</strain>
    </source>
</reference>
<dbReference type="SUPFAM" id="SSF51182">
    <property type="entry name" value="RmlC-like cupins"/>
    <property type="match status" value="1"/>
</dbReference>
<evidence type="ECO:0008006" key="3">
    <source>
        <dbReference type="Google" id="ProtNLM"/>
    </source>
</evidence>
<evidence type="ECO:0000313" key="1">
    <source>
        <dbReference type="EMBL" id="RBO93970.1"/>
    </source>
</evidence>
<accession>A0A366DV45</accession>
<dbReference type="PANTHER" id="PTHR36156:SF2">
    <property type="entry name" value="CUPIN TYPE-2 DOMAIN-CONTAINING PROTEIN"/>
    <property type="match status" value="1"/>
</dbReference>
<name>A0A366DV45_9NOCA</name>
<evidence type="ECO:0000313" key="2">
    <source>
        <dbReference type="Proteomes" id="UP000252586"/>
    </source>
</evidence>
<dbReference type="AlphaFoldDB" id="A0A366DV45"/>
<sequence length="177" mass="18652">MRRIVMGHNGSGRATVLADGIVDPITVAMLPGVQVHRMWELDEAPTLPVDSPPGPPTGTFFPGNGGIRFGFITIPPGLSYEMPADLPAEAVEAALAEAEAELPGMAATFDPDRPGVHTTRTVDYVVAISGTGRMRTDDDVDVVLGPGDCLIQNGTAHAWFNDGDVPLVLAYTLYGAR</sequence>
<gene>
    <name evidence="1" type="ORF">DFR74_102390</name>
</gene>
<dbReference type="InterPro" id="IPR014710">
    <property type="entry name" value="RmlC-like_jellyroll"/>
</dbReference>
<dbReference type="RefSeq" id="WP_067501718.1">
    <property type="nucleotide sequence ID" value="NZ_CP107943.1"/>
</dbReference>
<dbReference type="Gene3D" id="2.60.120.10">
    <property type="entry name" value="Jelly Rolls"/>
    <property type="match status" value="1"/>
</dbReference>
<organism evidence="1 2">
    <name type="scientific">Nocardia puris</name>
    <dbReference type="NCBI Taxonomy" id="208602"/>
    <lineage>
        <taxon>Bacteria</taxon>
        <taxon>Bacillati</taxon>
        <taxon>Actinomycetota</taxon>
        <taxon>Actinomycetes</taxon>
        <taxon>Mycobacteriales</taxon>
        <taxon>Nocardiaceae</taxon>
        <taxon>Nocardia</taxon>
    </lineage>
</organism>
<dbReference type="Proteomes" id="UP000252586">
    <property type="component" value="Unassembled WGS sequence"/>
</dbReference>
<dbReference type="InterPro" id="IPR011051">
    <property type="entry name" value="RmlC_Cupin_sf"/>
</dbReference>
<proteinExistence type="predicted"/>